<reference evidence="1" key="1">
    <citation type="journal article" date="2021" name="Proc. Natl. Acad. Sci. U.S.A.">
        <title>A Catalog of Tens of Thousands of Viruses from Human Metagenomes Reveals Hidden Associations with Chronic Diseases.</title>
        <authorList>
            <person name="Tisza M.J."/>
            <person name="Buck C.B."/>
        </authorList>
    </citation>
    <scope>NUCLEOTIDE SEQUENCE</scope>
    <source>
        <strain evidence="1">CtUX613</strain>
    </source>
</reference>
<proteinExistence type="predicted"/>
<accession>A0A8S5NAJ2</accession>
<dbReference type="Pfam" id="PF10076">
    <property type="entry name" value="Phage_Mu_Gp48"/>
    <property type="match status" value="1"/>
</dbReference>
<dbReference type="InterPro" id="IPR018755">
    <property type="entry name" value="Phage_Mu_Gp48"/>
</dbReference>
<protein>
    <submittedName>
        <fullName evidence="1">Tail protein</fullName>
    </submittedName>
</protein>
<organism evidence="1">
    <name type="scientific">Myoviridae sp. ctUX613</name>
    <dbReference type="NCBI Taxonomy" id="2826660"/>
    <lineage>
        <taxon>Viruses</taxon>
        <taxon>Duplodnaviria</taxon>
        <taxon>Heunggongvirae</taxon>
        <taxon>Uroviricota</taxon>
        <taxon>Caudoviricetes</taxon>
    </lineage>
</organism>
<sequence length="167" mass="17834">MRLPEFLTELSPVRETLAALEQGENAMAEAVAEKNGQVCVATATGGLTLWERDYGLPVREGAAMEDRRAAVRAAMLGGRTLTPAFLKELCVTLGGGDRGEVEEDFAHWSVTALAVGEGRVPADIPALKRAVERLKPAHLSVTVLPTADLTAHRWEAATGGVMMEVWG</sequence>
<dbReference type="EMBL" id="BK015114">
    <property type="protein sequence ID" value="DAD91460.1"/>
    <property type="molecule type" value="Genomic_DNA"/>
</dbReference>
<evidence type="ECO:0000313" key="1">
    <source>
        <dbReference type="EMBL" id="DAD91460.1"/>
    </source>
</evidence>
<name>A0A8S5NAJ2_9CAUD</name>